<accession>A0A9P8XX55</accession>
<feature type="region of interest" description="Disordered" evidence="1">
    <location>
        <begin position="1"/>
        <end position="143"/>
    </location>
</feature>
<gene>
    <name evidence="2" type="ORF">B0I36DRAFT_354429</name>
</gene>
<organism evidence="2 3">
    <name type="scientific">Microdochium trichocladiopsis</name>
    <dbReference type="NCBI Taxonomy" id="1682393"/>
    <lineage>
        <taxon>Eukaryota</taxon>
        <taxon>Fungi</taxon>
        <taxon>Dikarya</taxon>
        <taxon>Ascomycota</taxon>
        <taxon>Pezizomycotina</taxon>
        <taxon>Sordariomycetes</taxon>
        <taxon>Xylariomycetidae</taxon>
        <taxon>Xylariales</taxon>
        <taxon>Microdochiaceae</taxon>
        <taxon>Microdochium</taxon>
    </lineage>
</organism>
<dbReference type="Proteomes" id="UP000756346">
    <property type="component" value="Unassembled WGS sequence"/>
</dbReference>
<protein>
    <submittedName>
        <fullName evidence="2">Uncharacterized protein</fullName>
    </submittedName>
</protein>
<comment type="caution">
    <text evidence="2">The sequence shown here is derived from an EMBL/GenBank/DDBJ whole genome shotgun (WGS) entry which is preliminary data.</text>
</comment>
<evidence type="ECO:0000313" key="2">
    <source>
        <dbReference type="EMBL" id="KAH7018117.1"/>
    </source>
</evidence>
<feature type="compositionally biased region" description="Basic and acidic residues" evidence="1">
    <location>
        <begin position="23"/>
        <end position="53"/>
    </location>
</feature>
<name>A0A9P8XX55_9PEZI</name>
<dbReference type="EMBL" id="JAGTJQ010000011">
    <property type="protein sequence ID" value="KAH7018117.1"/>
    <property type="molecule type" value="Genomic_DNA"/>
</dbReference>
<evidence type="ECO:0000256" key="1">
    <source>
        <dbReference type="SAM" id="MobiDB-lite"/>
    </source>
</evidence>
<proteinExistence type="predicted"/>
<keyword evidence="3" id="KW-1185">Reference proteome</keyword>
<reference evidence="2" key="1">
    <citation type="journal article" date="2021" name="Nat. Commun.">
        <title>Genetic determinants of endophytism in the Arabidopsis root mycobiome.</title>
        <authorList>
            <person name="Mesny F."/>
            <person name="Miyauchi S."/>
            <person name="Thiergart T."/>
            <person name="Pickel B."/>
            <person name="Atanasova L."/>
            <person name="Karlsson M."/>
            <person name="Huettel B."/>
            <person name="Barry K.W."/>
            <person name="Haridas S."/>
            <person name="Chen C."/>
            <person name="Bauer D."/>
            <person name="Andreopoulos W."/>
            <person name="Pangilinan J."/>
            <person name="LaButti K."/>
            <person name="Riley R."/>
            <person name="Lipzen A."/>
            <person name="Clum A."/>
            <person name="Drula E."/>
            <person name="Henrissat B."/>
            <person name="Kohler A."/>
            <person name="Grigoriev I.V."/>
            <person name="Martin F.M."/>
            <person name="Hacquard S."/>
        </authorList>
    </citation>
    <scope>NUCLEOTIDE SEQUENCE</scope>
    <source>
        <strain evidence="2">MPI-CAGE-CH-0230</strain>
    </source>
</reference>
<evidence type="ECO:0000313" key="3">
    <source>
        <dbReference type="Proteomes" id="UP000756346"/>
    </source>
</evidence>
<dbReference type="RefSeq" id="XP_046006384.1">
    <property type="nucleotide sequence ID" value="XM_046157316.1"/>
</dbReference>
<sequence length="168" mass="19498">MNSEKNPPNREIARRIGAQTQGRNRDFASPRNADRQSTRRDKSLRNEHSEISHRQYHRQHNSGEHRGQHDKLDRNDHHGERSNSMHDRYDEPLHYDQSKRNTGKYKRYDRPLSPDSGTEIFVGGSGPLPGFPRAMTPPPTISTLTPDQLWISRRQSLVSLELRASDQQ</sequence>
<dbReference type="GeneID" id="70186862"/>
<feature type="compositionally biased region" description="Basic and acidic residues" evidence="1">
    <location>
        <begin position="61"/>
        <end position="99"/>
    </location>
</feature>
<dbReference type="AlphaFoldDB" id="A0A9P8XX55"/>